<evidence type="ECO:0000256" key="1">
    <source>
        <dbReference type="ARBA" id="ARBA00010541"/>
    </source>
</evidence>
<dbReference type="InterPro" id="IPR051201">
    <property type="entry name" value="Chloro_Bact_Ser_Proteases"/>
</dbReference>
<organism evidence="5 6">
    <name type="scientific">Futiania mangrovi</name>
    <dbReference type="NCBI Taxonomy" id="2959716"/>
    <lineage>
        <taxon>Bacteria</taxon>
        <taxon>Pseudomonadati</taxon>
        <taxon>Pseudomonadota</taxon>
        <taxon>Alphaproteobacteria</taxon>
        <taxon>Futianiales</taxon>
        <taxon>Futianiaceae</taxon>
        <taxon>Futiania</taxon>
    </lineage>
</organism>
<accession>A0A9J6PDL2</accession>
<dbReference type="InterPro" id="IPR043504">
    <property type="entry name" value="Peptidase_S1_PA_chymotrypsin"/>
</dbReference>
<keyword evidence="3" id="KW-0378">Hydrolase</keyword>
<dbReference type="RefSeq" id="WP_269331838.1">
    <property type="nucleotide sequence ID" value="NZ_JAMZFT010000001.1"/>
</dbReference>
<keyword evidence="2 5" id="KW-0645">Protease</keyword>
<gene>
    <name evidence="5" type="ORF">NJQ99_05775</name>
</gene>
<dbReference type="EMBL" id="JAMZFT010000001">
    <property type="protein sequence ID" value="MCP1335912.1"/>
    <property type="molecule type" value="Genomic_DNA"/>
</dbReference>
<keyword evidence="6" id="KW-1185">Reference proteome</keyword>
<evidence type="ECO:0000313" key="5">
    <source>
        <dbReference type="EMBL" id="MCP1335912.1"/>
    </source>
</evidence>
<reference evidence="5" key="1">
    <citation type="submission" date="2022-06" db="EMBL/GenBank/DDBJ databases">
        <title>Isolation and Genomics of Futiania mangrovii gen. nov., sp. nov., a Rare and Metabolically-versatile member in the Class Alphaproteobacteria.</title>
        <authorList>
            <person name="Liu L."/>
            <person name="Huang W.-C."/>
            <person name="Pan J."/>
            <person name="Li J."/>
            <person name="Huang Y."/>
            <person name="Du H."/>
            <person name="Liu Y."/>
            <person name="Li M."/>
        </authorList>
    </citation>
    <scope>NUCLEOTIDE SEQUENCE</scope>
    <source>
        <strain evidence="5">FT118</strain>
    </source>
</reference>
<dbReference type="Gene3D" id="2.40.10.10">
    <property type="entry name" value="Trypsin-like serine proteases"/>
    <property type="match status" value="2"/>
</dbReference>
<dbReference type="AlphaFoldDB" id="A0A9J6PDL2"/>
<dbReference type="Proteomes" id="UP001055804">
    <property type="component" value="Unassembled WGS sequence"/>
</dbReference>
<proteinExistence type="inferred from homology"/>
<evidence type="ECO:0000313" key="6">
    <source>
        <dbReference type="Proteomes" id="UP001055804"/>
    </source>
</evidence>
<name>A0A9J6PDL2_9PROT</name>
<evidence type="ECO:0000256" key="4">
    <source>
        <dbReference type="SAM" id="SignalP"/>
    </source>
</evidence>
<sequence length="294" mass="30317">MNASRAWTAAGCAAALVAAALSTSARADEASQVQFCYDPARDAVSRVVSGKCTGTVISESEAEVRQQARRAAIAGQIAAPDRTLPAVKGYGTGFFIGTRGEVLTSLHTVAACKDVTVLTRKRERLPARVVARESATDLALLRTRPHAVQPLVLDASGDPSGRDIRIVGYPFRGIGPMQALIVEGSIPSDMSPPDGRVPVSADVRFGHSGSPVIDRQGRVVGLIAQKINSAAVYAATGVTITNLGLAISAGDLARFARGAGVSLPSSYPDGGDAAAASALQAEAQAEAVVRVDCW</sequence>
<comment type="similarity">
    <text evidence="1">Belongs to the peptidase S1C family.</text>
</comment>
<evidence type="ECO:0000256" key="3">
    <source>
        <dbReference type="ARBA" id="ARBA00022801"/>
    </source>
</evidence>
<dbReference type="Pfam" id="PF13365">
    <property type="entry name" value="Trypsin_2"/>
    <property type="match status" value="1"/>
</dbReference>
<protein>
    <submittedName>
        <fullName evidence="5">Serine protease</fullName>
    </submittedName>
</protein>
<comment type="caution">
    <text evidence="5">The sequence shown here is derived from an EMBL/GenBank/DDBJ whole genome shotgun (WGS) entry which is preliminary data.</text>
</comment>
<dbReference type="PANTHER" id="PTHR43343">
    <property type="entry name" value="PEPTIDASE S12"/>
    <property type="match status" value="1"/>
</dbReference>
<feature type="chain" id="PRO_5039947674" evidence="4">
    <location>
        <begin position="28"/>
        <end position="294"/>
    </location>
</feature>
<dbReference type="GO" id="GO:0008233">
    <property type="term" value="F:peptidase activity"/>
    <property type="evidence" value="ECO:0007669"/>
    <property type="project" value="UniProtKB-KW"/>
</dbReference>
<dbReference type="InterPro" id="IPR009003">
    <property type="entry name" value="Peptidase_S1_PA"/>
</dbReference>
<dbReference type="PANTHER" id="PTHR43343:SF3">
    <property type="entry name" value="PROTEASE DO-LIKE 8, CHLOROPLASTIC"/>
    <property type="match status" value="1"/>
</dbReference>
<dbReference type="SUPFAM" id="SSF50494">
    <property type="entry name" value="Trypsin-like serine proteases"/>
    <property type="match status" value="1"/>
</dbReference>
<feature type="signal peptide" evidence="4">
    <location>
        <begin position="1"/>
        <end position="27"/>
    </location>
</feature>
<evidence type="ECO:0000256" key="2">
    <source>
        <dbReference type="ARBA" id="ARBA00022670"/>
    </source>
</evidence>
<dbReference type="GO" id="GO:0006508">
    <property type="term" value="P:proteolysis"/>
    <property type="evidence" value="ECO:0007669"/>
    <property type="project" value="UniProtKB-KW"/>
</dbReference>
<keyword evidence="4" id="KW-0732">Signal</keyword>